<feature type="compositionally biased region" description="Polar residues" evidence="1">
    <location>
        <begin position="56"/>
        <end position="65"/>
    </location>
</feature>
<dbReference type="CDD" id="cd16279">
    <property type="entry name" value="metallo-hydrolase-like_MBL-fold"/>
    <property type="match status" value="1"/>
</dbReference>
<dbReference type="InterPro" id="IPR001279">
    <property type="entry name" value="Metallo-B-lactamas"/>
</dbReference>
<dbReference type="InterPro" id="IPR036866">
    <property type="entry name" value="RibonucZ/Hydroxyglut_hydro"/>
</dbReference>
<dbReference type="Gramene" id="TuG1812G0700003903.01.T01">
    <property type="protein sequence ID" value="TuG1812G0700003903.01.T01"/>
    <property type="gene ID" value="TuG1812G0700003903.01"/>
</dbReference>
<evidence type="ECO:0000313" key="3">
    <source>
        <dbReference type="EnsemblPlants" id="TuG1812G0700003903.01.T01"/>
    </source>
</evidence>
<evidence type="ECO:0000256" key="1">
    <source>
        <dbReference type="SAM" id="MobiDB-lite"/>
    </source>
</evidence>
<keyword evidence="4" id="KW-1185">Reference proteome</keyword>
<reference evidence="3" key="3">
    <citation type="submission" date="2022-06" db="UniProtKB">
        <authorList>
            <consortium name="EnsemblPlants"/>
        </authorList>
    </citation>
    <scope>IDENTIFICATION</scope>
</reference>
<accession>A0A8R7V4Z6</accession>
<dbReference type="Gene3D" id="3.60.15.10">
    <property type="entry name" value="Ribonuclease Z/Hydroxyacylglutathione hydrolase-like"/>
    <property type="match status" value="1"/>
</dbReference>
<reference evidence="3" key="2">
    <citation type="submission" date="2018-03" db="EMBL/GenBank/DDBJ databases">
        <title>The Triticum urartu genome reveals the dynamic nature of wheat genome evolution.</title>
        <authorList>
            <person name="Ling H."/>
            <person name="Ma B."/>
            <person name="Shi X."/>
            <person name="Liu H."/>
            <person name="Dong L."/>
            <person name="Sun H."/>
            <person name="Cao Y."/>
            <person name="Gao Q."/>
            <person name="Zheng S."/>
            <person name="Li Y."/>
            <person name="Yu Y."/>
            <person name="Du H."/>
            <person name="Qi M."/>
            <person name="Li Y."/>
            <person name="Yu H."/>
            <person name="Cui Y."/>
            <person name="Wang N."/>
            <person name="Chen C."/>
            <person name="Wu H."/>
            <person name="Zhao Y."/>
            <person name="Zhang J."/>
            <person name="Li Y."/>
            <person name="Zhou W."/>
            <person name="Zhang B."/>
            <person name="Hu W."/>
            <person name="Eijk M."/>
            <person name="Tang J."/>
            <person name="Witsenboer H."/>
            <person name="Zhao S."/>
            <person name="Li Z."/>
            <person name="Zhang A."/>
            <person name="Wang D."/>
            <person name="Liang C."/>
        </authorList>
    </citation>
    <scope>NUCLEOTIDE SEQUENCE [LARGE SCALE GENOMIC DNA]</scope>
    <source>
        <strain evidence="3">cv. G1812</strain>
    </source>
</reference>
<evidence type="ECO:0000313" key="4">
    <source>
        <dbReference type="Proteomes" id="UP000015106"/>
    </source>
</evidence>
<dbReference type="Pfam" id="PF12706">
    <property type="entry name" value="Lactamase_B_2"/>
    <property type="match status" value="1"/>
</dbReference>
<sequence length="389" mass="43845">MCIIKIFKKREGREDLPRSIPKLFRGHQQTSFPEQAEEKTEEDHTVRENQRLKLPTRQTRTNSIVRGSMEPDPSKSPTGGSSSLIFLGTGCSGALPDARCLLKPSTPPCAVCSMGISLPPEGNPNYRLNTSLLVDYCHGDGTHKYILIDIGKTFREQVLRWFVHHKVPYVDSIILTHEHADAVLGLDEVWVVQPRNDRNDVEKIPIFLTQFTMDSIARRFPYLVEQKPEDGDEDAQAAKIEWKIVQDDVEKPFVASALEFVPLPVMHGEGYICLGFLFGRRARVAYLSDVSRFLPKTKHAISKSGAGQVDLLILEANSLHGVGDSFSTHLTLSESLDAIKRIHPKRALLIGMRHFFEHQRENQMLAEWSIREGIPTQLAHDGLRVSIDL</sequence>
<evidence type="ECO:0000259" key="2">
    <source>
        <dbReference type="Pfam" id="PF12706"/>
    </source>
</evidence>
<feature type="region of interest" description="Disordered" evidence="1">
    <location>
        <begin position="17"/>
        <end position="80"/>
    </location>
</feature>
<dbReference type="EnsemblPlants" id="TuG1812G0700003903.01.T01">
    <property type="protein sequence ID" value="TuG1812G0700003903.01.T01"/>
    <property type="gene ID" value="TuG1812G0700003903.01"/>
</dbReference>
<proteinExistence type="predicted"/>
<feature type="domain" description="Metallo-beta-lactamase" evidence="2">
    <location>
        <begin position="145"/>
        <end position="351"/>
    </location>
</feature>
<organism evidence="3 4">
    <name type="scientific">Triticum urartu</name>
    <name type="common">Red wild einkorn</name>
    <name type="synonym">Crithodium urartu</name>
    <dbReference type="NCBI Taxonomy" id="4572"/>
    <lineage>
        <taxon>Eukaryota</taxon>
        <taxon>Viridiplantae</taxon>
        <taxon>Streptophyta</taxon>
        <taxon>Embryophyta</taxon>
        <taxon>Tracheophyta</taxon>
        <taxon>Spermatophyta</taxon>
        <taxon>Magnoliopsida</taxon>
        <taxon>Liliopsida</taxon>
        <taxon>Poales</taxon>
        <taxon>Poaceae</taxon>
        <taxon>BOP clade</taxon>
        <taxon>Pooideae</taxon>
        <taxon>Triticodae</taxon>
        <taxon>Triticeae</taxon>
        <taxon>Triticinae</taxon>
        <taxon>Triticum</taxon>
    </lineage>
</organism>
<dbReference type="PANTHER" id="PTHR42663">
    <property type="entry name" value="HYDROLASE C777.06C-RELATED-RELATED"/>
    <property type="match status" value="1"/>
</dbReference>
<dbReference type="Proteomes" id="UP000015106">
    <property type="component" value="Chromosome 7"/>
</dbReference>
<dbReference type="SUPFAM" id="SSF56281">
    <property type="entry name" value="Metallo-hydrolase/oxidoreductase"/>
    <property type="match status" value="1"/>
</dbReference>
<name>A0A8R7V4Z6_TRIUA</name>
<dbReference type="PANTHER" id="PTHR42663:SF10">
    <property type="entry name" value="METALLO-HYDROLASE_OXIDOREDUCTASE SUPERFAMILY PROTEIN"/>
    <property type="match status" value="1"/>
</dbReference>
<dbReference type="AlphaFoldDB" id="A0A8R7V4Z6"/>
<reference evidence="4" key="1">
    <citation type="journal article" date="2013" name="Nature">
        <title>Draft genome of the wheat A-genome progenitor Triticum urartu.</title>
        <authorList>
            <person name="Ling H.Q."/>
            <person name="Zhao S."/>
            <person name="Liu D."/>
            <person name="Wang J."/>
            <person name="Sun H."/>
            <person name="Zhang C."/>
            <person name="Fan H."/>
            <person name="Li D."/>
            <person name="Dong L."/>
            <person name="Tao Y."/>
            <person name="Gao C."/>
            <person name="Wu H."/>
            <person name="Li Y."/>
            <person name="Cui Y."/>
            <person name="Guo X."/>
            <person name="Zheng S."/>
            <person name="Wang B."/>
            <person name="Yu K."/>
            <person name="Liang Q."/>
            <person name="Yang W."/>
            <person name="Lou X."/>
            <person name="Chen J."/>
            <person name="Feng M."/>
            <person name="Jian J."/>
            <person name="Zhang X."/>
            <person name="Luo G."/>
            <person name="Jiang Y."/>
            <person name="Liu J."/>
            <person name="Wang Z."/>
            <person name="Sha Y."/>
            <person name="Zhang B."/>
            <person name="Wu H."/>
            <person name="Tang D."/>
            <person name="Shen Q."/>
            <person name="Xue P."/>
            <person name="Zou S."/>
            <person name="Wang X."/>
            <person name="Liu X."/>
            <person name="Wang F."/>
            <person name="Yang Y."/>
            <person name="An X."/>
            <person name="Dong Z."/>
            <person name="Zhang K."/>
            <person name="Zhang X."/>
            <person name="Luo M.C."/>
            <person name="Dvorak J."/>
            <person name="Tong Y."/>
            <person name="Wang J."/>
            <person name="Yang H."/>
            <person name="Li Z."/>
            <person name="Wang D."/>
            <person name="Zhang A."/>
            <person name="Wang J."/>
        </authorList>
    </citation>
    <scope>NUCLEOTIDE SEQUENCE</scope>
    <source>
        <strain evidence="4">cv. G1812</strain>
    </source>
</reference>
<protein>
    <recommendedName>
        <fullName evidence="2">Metallo-beta-lactamase domain-containing protein</fullName>
    </recommendedName>
</protein>
<feature type="compositionally biased region" description="Basic and acidic residues" evidence="1">
    <location>
        <begin position="36"/>
        <end position="51"/>
    </location>
</feature>